<dbReference type="EMBL" id="BAABGZ010000016">
    <property type="protein sequence ID" value="GAA4354123.1"/>
    <property type="molecule type" value="Genomic_DNA"/>
</dbReference>
<reference evidence="3" key="1">
    <citation type="journal article" date="2019" name="Int. J. Syst. Evol. Microbiol.">
        <title>The Global Catalogue of Microorganisms (GCM) 10K type strain sequencing project: providing services to taxonomists for standard genome sequencing and annotation.</title>
        <authorList>
            <consortium name="The Broad Institute Genomics Platform"/>
            <consortium name="The Broad Institute Genome Sequencing Center for Infectious Disease"/>
            <person name="Wu L."/>
            <person name="Ma J."/>
        </authorList>
    </citation>
    <scope>NUCLEOTIDE SEQUENCE [LARGE SCALE GENOMIC DNA]</scope>
    <source>
        <strain evidence="3">JCM 17923</strain>
    </source>
</reference>
<keyword evidence="1" id="KW-1133">Transmembrane helix</keyword>
<protein>
    <submittedName>
        <fullName evidence="2">Uncharacterized protein</fullName>
    </submittedName>
</protein>
<evidence type="ECO:0000313" key="2">
    <source>
        <dbReference type="EMBL" id="GAA4354123.1"/>
    </source>
</evidence>
<keyword evidence="3" id="KW-1185">Reference proteome</keyword>
<keyword evidence="1" id="KW-0472">Membrane</keyword>
<dbReference type="Proteomes" id="UP001501153">
    <property type="component" value="Unassembled WGS sequence"/>
</dbReference>
<proteinExistence type="predicted"/>
<dbReference type="RefSeq" id="WP_345235449.1">
    <property type="nucleotide sequence ID" value="NZ_BAABGZ010000016.1"/>
</dbReference>
<feature type="transmembrane region" description="Helical" evidence="1">
    <location>
        <begin position="32"/>
        <end position="53"/>
    </location>
</feature>
<keyword evidence="1" id="KW-0812">Transmembrane</keyword>
<evidence type="ECO:0000313" key="3">
    <source>
        <dbReference type="Proteomes" id="UP001501153"/>
    </source>
</evidence>
<sequence length="65" mass="6755">MTNGENVVTGIFSGPLGMLMAVQLGAVGANSLIGAAIYAAVGATVGFCTTFFLKRLFKWLNINTD</sequence>
<organism evidence="2 3">
    <name type="scientific">Hymenobacter saemangeumensis</name>
    <dbReference type="NCBI Taxonomy" id="1084522"/>
    <lineage>
        <taxon>Bacteria</taxon>
        <taxon>Pseudomonadati</taxon>
        <taxon>Bacteroidota</taxon>
        <taxon>Cytophagia</taxon>
        <taxon>Cytophagales</taxon>
        <taxon>Hymenobacteraceae</taxon>
        <taxon>Hymenobacter</taxon>
    </lineage>
</organism>
<gene>
    <name evidence="2" type="ORF">GCM10023185_15480</name>
</gene>
<feature type="transmembrane region" description="Helical" evidence="1">
    <location>
        <begin position="7"/>
        <end position="26"/>
    </location>
</feature>
<accession>A0ABP8I9N1</accession>
<comment type="caution">
    <text evidence="2">The sequence shown here is derived from an EMBL/GenBank/DDBJ whole genome shotgun (WGS) entry which is preliminary data.</text>
</comment>
<name>A0ABP8I9N1_9BACT</name>
<evidence type="ECO:0000256" key="1">
    <source>
        <dbReference type="SAM" id="Phobius"/>
    </source>
</evidence>